<dbReference type="InterPro" id="IPR005312">
    <property type="entry name" value="DUF1759"/>
</dbReference>
<name>A0A8R2B5T4_ACYPI</name>
<dbReference type="Pfam" id="PF03564">
    <property type="entry name" value="DUF1759"/>
    <property type="match status" value="1"/>
</dbReference>
<dbReference type="CDD" id="cd00303">
    <property type="entry name" value="retropepsin_like"/>
    <property type="match status" value="1"/>
</dbReference>
<feature type="region of interest" description="Disordered" evidence="3">
    <location>
        <begin position="400"/>
        <end position="420"/>
    </location>
</feature>
<protein>
    <recommendedName>
        <fullName evidence="4">CCHC-type domain-containing protein</fullName>
    </recommendedName>
</protein>
<dbReference type="RefSeq" id="XP_008182963.1">
    <property type="nucleotide sequence ID" value="XM_008184741.1"/>
</dbReference>
<dbReference type="AlphaFoldDB" id="A0A8R2B5T4"/>
<dbReference type="GO" id="GO:0003676">
    <property type="term" value="F:nucleic acid binding"/>
    <property type="evidence" value="ECO:0007669"/>
    <property type="project" value="InterPro"/>
</dbReference>
<accession>A0A8R2B5T4</accession>
<organism evidence="5 6">
    <name type="scientific">Acyrthosiphon pisum</name>
    <name type="common">Pea aphid</name>
    <dbReference type="NCBI Taxonomy" id="7029"/>
    <lineage>
        <taxon>Eukaryota</taxon>
        <taxon>Metazoa</taxon>
        <taxon>Ecdysozoa</taxon>
        <taxon>Arthropoda</taxon>
        <taxon>Hexapoda</taxon>
        <taxon>Insecta</taxon>
        <taxon>Pterygota</taxon>
        <taxon>Neoptera</taxon>
        <taxon>Paraneoptera</taxon>
        <taxon>Hemiptera</taxon>
        <taxon>Sternorrhyncha</taxon>
        <taxon>Aphidomorpha</taxon>
        <taxon>Aphidoidea</taxon>
        <taxon>Aphididae</taxon>
        <taxon>Macrosiphini</taxon>
        <taxon>Acyrthosiphon</taxon>
    </lineage>
</organism>
<sequence>MGVNDGTIPTELVKLIKKRDSAKKSMDSIKAFVDKYDPATKSLNQLQTRLDNLMQYMSKYESIQDDIEDHEAVTTEMLDDRVSVDDFFCSLKADVLDLVERHAKAPSNSSSATSQPIIRDSMKLPSIPPPRFDGDLQNWTSFLDDFNARFHLNQGLSDVQRLQFLKSCLSGPAAEVVRTIPTTDANYRIAYNVLVERYENKSLIIQSHIRSLFQTPQVHKPAASELRQLHHHVVSQVNALKALGQPVEEWDAWLVTLLCCRLDPTTVGEWQLLQSSKDLPKFTDLEKFLANRVSAYEVGEISNQSTQVKQSSTGIRTMQKRVLLTNQTDKVPFKEKQCLVCPEQHRLAVCESFTKMSLPERQDVVFKNMLCYNCLYPGHQVRQCRGGNCNKCGKRHNTKLHSDAPFNPPASANEQSPSTQNQSVVTYVEHGYNNSTAMKQIILATALINLTNAAGHQVQCRAILDSGSQVCLITKECASRLNISVVKSSLSIAGIGSVTAKTGTMISTTMCSRLNDFEAFINFHVIDSITNNLPTHRIDMEPLHIPHTISSCLADPRFNEPASIDILLGAEIFYELLIGESMKISPLVTLHNTNLGWVFTGSTQINNVQPLSKIFLLRQSNQSAIALIAQSCSNNLSSEARAEDHFKNNVSRDDRGRFVVRLPFIRDPSVLGDSRFMAQQRFYNLERKLLKNPSLASDYKDFMNEYLELGHMEEAQDTDCPTYCLPHHSVFKSNSLTTKMRVVFDGSATSKSGHSLNDILLCGPTVQPDLISIILRFRIHKIALTADIAKMYRQIRISPEDCDCREYAIEKVLLNH</sequence>
<feature type="domain" description="CCHC-type" evidence="4">
    <location>
        <begin position="371"/>
        <end position="385"/>
    </location>
</feature>
<dbReference type="InterPro" id="IPR021109">
    <property type="entry name" value="Peptidase_aspartic_dom_sf"/>
</dbReference>
<evidence type="ECO:0000256" key="2">
    <source>
        <dbReference type="SAM" id="Coils"/>
    </source>
</evidence>
<keyword evidence="1" id="KW-0479">Metal-binding</keyword>
<dbReference type="PANTHER" id="PTHR47331:SF5">
    <property type="entry name" value="RIBONUCLEASE H"/>
    <property type="match status" value="1"/>
</dbReference>
<reference evidence="6" key="1">
    <citation type="submission" date="2010-06" db="EMBL/GenBank/DDBJ databases">
        <authorList>
            <person name="Jiang H."/>
            <person name="Abraham K."/>
            <person name="Ali S."/>
            <person name="Alsbrooks S.L."/>
            <person name="Anim B.N."/>
            <person name="Anosike U.S."/>
            <person name="Attaway T."/>
            <person name="Bandaranaike D.P."/>
            <person name="Battles P.K."/>
            <person name="Bell S.N."/>
            <person name="Bell A.V."/>
            <person name="Beltran B."/>
            <person name="Bickham C."/>
            <person name="Bustamante Y."/>
            <person name="Caleb T."/>
            <person name="Canada A."/>
            <person name="Cardenas V."/>
            <person name="Carter K."/>
            <person name="Chacko J."/>
            <person name="Chandrabose M.N."/>
            <person name="Chavez D."/>
            <person name="Chavez A."/>
            <person name="Chen L."/>
            <person name="Chu H.-S."/>
            <person name="Claassen K.J."/>
            <person name="Cockrell R."/>
            <person name="Collins M."/>
            <person name="Cooper J.A."/>
            <person name="Cree A."/>
            <person name="Curry S.M."/>
            <person name="Da Y."/>
            <person name="Dao M.D."/>
            <person name="Das B."/>
            <person name="Davila M.-L."/>
            <person name="Davy-Carroll L."/>
            <person name="Denson S."/>
            <person name="Dinh H."/>
            <person name="Ebong V.E."/>
            <person name="Edwards J.R."/>
            <person name="Egan A."/>
            <person name="El-Daye J."/>
            <person name="Escobedo L."/>
            <person name="Fernandez S."/>
            <person name="Fernando P.R."/>
            <person name="Flagg N."/>
            <person name="Forbes L.D."/>
            <person name="Fowler R.G."/>
            <person name="Fu Q."/>
            <person name="Gabisi R.A."/>
            <person name="Ganer J."/>
            <person name="Garbino Pronczuk A."/>
            <person name="Garcia R.M."/>
            <person name="Garner T."/>
            <person name="Garrett T.E."/>
            <person name="Gonzalez D.A."/>
            <person name="Hamid H."/>
            <person name="Hawkins E.S."/>
            <person name="Hirani K."/>
            <person name="Hogues M.E."/>
            <person name="Hollins B."/>
            <person name="Hsiao C.-H."/>
            <person name="Jabil R."/>
            <person name="James M.L."/>
            <person name="Jhangiani S.N."/>
            <person name="Johnson B."/>
            <person name="Johnson Q."/>
            <person name="Joshi V."/>
            <person name="Kalu J.B."/>
            <person name="Kam C."/>
            <person name="Kashfia A."/>
            <person name="Keebler J."/>
            <person name="Kisamo H."/>
            <person name="Kovar C.L."/>
            <person name="Lago L.A."/>
            <person name="Lai C.-Y."/>
            <person name="Laidlaw J."/>
            <person name="Lara F."/>
            <person name="Le T.-K."/>
            <person name="Lee S.L."/>
            <person name="Legall F.H."/>
            <person name="Lemon S.J."/>
            <person name="Lewis L.R."/>
            <person name="Li B."/>
            <person name="Liu Y."/>
            <person name="Liu Y.-S."/>
            <person name="Lopez J."/>
            <person name="Lozado R.J."/>
            <person name="Lu J."/>
            <person name="Madu R.C."/>
            <person name="Maheshwari M."/>
            <person name="Maheshwari R."/>
            <person name="Malloy K."/>
            <person name="Martinez E."/>
            <person name="Mathew T."/>
            <person name="Mercado I.C."/>
            <person name="Mercado C."/>
            <person name="Meyer B."/>
            <person name="Montgomery K."/>
            <person name="Morgan M.B."/>
            <person name="Munidasa M."/>
            <person name="Nazareth L.V."/>
            <person name="Nelson J."/>
            <person name="Ng B.M."/>
            <person name="Nguyen N.B."/>
            <person name="Nguyen P.Q."/>
            <person name="Nguyen T."/>
            <person name="Obregon M."/>
            <person name="Okwuonu G.O."/>
            <person name="Onwere C.G."/>
            <person name="Orozco G."/>
            <person name="Parra A."/>
            <person name="Patel S."/>
            <person name="Patil S."/>
            <person name="Perez A."/>
            <person name="Perez Y."/>
            <person name="Pham C."/>
            <person name="Primus E.L."/>
            <person name="Pu L.-L."/>
            <person name="Puazo M."/>
            <person name="Qin X."/>
            <person name="Quiroz J.B."/>
            <person name="Reese J."/>
            <person name="Richards S."/>
            <person name="Rives C.M."/>
            <person name="Robberts R."/>
            <person name="Ruiz S.J."/>
            <person name="Ruiz M.J."/>
            <person name="Santibanez J."/>
            <person name="Schneider B.W."/>
            <person name="Sisson I."/>
            <person name="Smith M."/>
            <person name="Sodergren E."/>
            <person name="Song X.-Z."/>
            <person name="Song B.B."/>
            <person name="Summersgill H."/>
            <person name="Thelus R."/>
            <person name="Thornton R.D."/>
            <person name="Trejos Z.Y."/>
            <person name="Usmani K."/>
            <person name="Vattathil S."/>
            <person name="Villasana D."/>
            <person name="Walker D.L."/>
            <person name="Wang S."/>
            <person name="Wang K."/>
            <person name="White C.S."/>
            <person name="Williams A.C."/>
            <person name="Williamson J."/>
            <person name="Wilson K."/>
            <person name="Woghiren I.O."/>
            <person name="Woodworth J.R."/>
            <person name="Worley K.C."/>
            <person name="Wright R.A."/>
            <person name="Wu W."/>
            <person name="Young L."/>
            <person name="Zhang L."/>
            <person name="Zhang J."/>
            <person name="Zhu Y."/>
            <person name="Muzny D.M."/>
            <person name="Weinstock G."/>
            <person name="Gibbs R.A."/>
        </authorList>
    </citation>
    <scope>NUCLEOTIDE SEQUENCE [LARGE SCALE GENOMIC DNA]</scope>
    <source>
        <strain evidence="6">LSR1</strain>
    </source>
</reference>
<dbReference type="EnsemblMetazoa" id="XM_008184741.1">
    <property type="protein sequence ID" value="XP_008182963.1"/>
    <property type="gene ID" value="LOC103309403"/>
</dbReference>
<dbReference type="PROSITE" id="PS50158">
    <property type="entry name" value="ZF_CCHC"/>
    <property type="match status" value="1"/>
</dbReference>
<keyword evidence="1" id="KW-0862">Zinc</keyword>
<dbReference type="GO" id="GO:0071897">
    <property type="term" value="P:DNA biosynthetic process"/>
    <property type="evidence" value="ECO:0007669"/>
    <property type="project" value="UniProtKB-ARBA"/>
</dbReference>
<dbReference type="OrthoDB" id="5920040at2759"/>
<keyword evidence="2" id="KW-0175">Coiled coil</keyword>
<evidence type="ECO:0000256" key="1">
    <source>
        <dbReference type="PROSITE-ProRule" id="PRU00047"/>
    </source>
</evidence>
<proteinExistence type="predicted"/>
<keyword evidence="1" id="KW-0863">Zinc-finger</keyword>
<keyword evidence="6" id="KW-1185">Reference proteome</keyword>
<dbReference type="InterPro" id="IPR043502">
    <property type="entry name" value="DNA/RNA_pol_sf"/>
</dbReference>
<dbReference type="Proteomes" id="UP000007819">
    <property type="component" value="Chromosome A3"/>
</dbReference>
<dbReference type="InterPro" id="IPR001878">
    <property type="entry name" value="Znf_CCHC"/>
</dbReference>
<evidence type="ECO:0000259" key="4">
    <source>
        <dbReference type="PROSITE" id="PS50158"/>
    </source>
</evidence>
<dbReference type="GO" id="GO:0008270">
    <property type="term" value="F:zinc ion binding"/>
    <property type="evidence" value="ECO:0007669"/>
    <property type="project" value="UniProtKB-KW"/>
</dbReference>
<evidence type="ECO:0000256" key="3">
    <source>
        <dbReference type="SAM" id="MobiDB-lite"/>
    </source>
</evidence>
<dbReference type="SUPFAM" id="SSF56672">
    <property type="entry name" value="DNA/RNA polymerases"/>
    <property type="match status" value="1"/>
</dbReference>
<feature type="coiled-coil region" evidence="2">
    <location>
        <begin position="43"/>
        <end position="73"/>
    </location>
</feature>
<dbReference type="KEGG" id="api:103309403"/>
<feature type="compositionally biased region" description="Polar residues" evidence="3">
    <location>
        <begin position="410"/>
        <end position="420"/>
    </location>
</feature>
<dbReference type="PANTHER" id="PTHR47331">
    <property type="entry name" value="PHD-TYPE DOMAIN-CONTAINING PROTEIN"/>
    <property type="match status" value="1"/>
</dbReference>
<evidence type="ECO:0000313" key="6">
    <source>
        <dbReference type="Proteomes" id="UP000007819"/>
    </source>
</evidence>
<evidence type="ECO:0000313" key="5">
    <source>
        <dbReference type="EnsemblMetazoa" id="XP_008182963.1"/>
    </source>
</evidence>
<dbReference type="GeneID" id="103309403"/>
<reference evidence="5" key="2">
    <citation type="submission" date="2022-06" db="UniProtKB">
        <authorList>
            <consortium name="EnsemblMetazoa"/>
        </authorList>
    </citation>
    <scope>IDENTIFICATION</scope>
</reference>
<dbReference type="Gene3D" id="2.40.70.10">
    <property type="entry name" value="Acid Proteases"/>
    <property type="match status" value="1"/>
</dbReference>